<keyword evidence="1" id="KW-0812">Transmembrane</keyword>
<keyword evidence="1" id="KW-1133">Transmembrane helix</keyword>
<feature type="transmembrane region" description="Helical" evidence="1">
    <location>
        <begin position="12"/>
        <end position="32"/>
    </location>
</feature>
<dbReference type="EMBL" id="JARPWH010000269">
    <property type="protein sequence ID" value="MDT2405291.1"/>
    <property type="molecule type" value="Genomic_DNA"/>
</dbReference>
<dbReference type="RefSeq" id="WP_311866037.1">
    <property type="nucleotide sequence ID" value="NZ_JARPWH010000269.1"/>
</dbReference>
<protein>
    <submittedName>
        <fullName evidence="2">DUF308 domain-containing protein</fullName>
    </submittedName>
</protein>
<comment type="caution">
    <text evidence="2">The sequence shown here is derived from an EMBL/GenBank/DDBJ whole genome shotgun (WGS) entry which is preliminary data.</text>
</comment>
<dbReference type="PANTHER" id="PTHR34989:SF1">
    <property type="entry name" value="PROTEIN HDED"/>
    <property type="match status" value="1"/>
</dbReference>
<dbReference type="Pfam" id="PF03729">
    <property type="entry name" value="DUF308"/>
    <property type="match status" value="2"/>
</dbReference>
<dbReference type="Proteomes" id="UP001260773">
    <property type="component" value="Unassembled WGS sequence"/>
</dbReference>
<dbReference type="PANTHER" id="PTHR34989">
    <property type="entry name" value="PROTEIN HDED"/>
    <property type="match status" value="1"/>
</dbReference>
<dbReference type="InterPro" id="IPR005325">
    <property type="entry name" value="DUF308_memb"/>
</dbReference>
<feature type="transmembrane region" description="Helical" evidence="1">
    <location>
        <begin position="69"/>
        <end position="88"/>
    </location>
</feature>
<dbReference type="InterPro" id="IPR052712">
    <property type="entry name" value="Acid_resist_chaperone_HdeD"/>
</dbReference>
<feature type="transmembrane region" description="Helical" evidence="1">
    <location>
        <begin position="38"/>
        <end position="57"/>
    </location>
</feature>
<dbReference type="GO" id="GO:0005886">
    <property type="term" value="C:plasma membrane"/>
    <property type="evidence" value="ECO:0007669"/>
    <property type="project" value="TreeGrafter"/>
</dbReference>
<proteinExistence type="predicted"/>
<dbReference type="AlphaFoldDB" id="A0AAW8S4C7"/>
<accession>A0AAW8S4C7</accession>
<feature type="transmembrane region" description="Helical" evidence="1">
    <location>
        <begin position="126"/>
        <end position="146"/>
    </location>
</feature>
<organism evidence="2 3">
    <name type="scientific">Enterococcus avium</name>
    <name type="common">Streptococcus avium</name>
    <dbReference type="NCBI Taxonomy" id="33945"/>
    <lineage>
        <taxon>Bacteria</taxon>
        <taxon>Bacillati</taxon>
        <taxon>Bacillota</taxon>
        <taxon>Bacilli</taxon>
        <taxon>Lactobacillales</taxon>
        <taxon>Enterococcaceae</taxon>
        <taxon>Enterococcus</taxon>
    </lineage>
</organism>
<reference evidence="2" key="1">
    <citation type="submission" date="2023-03" db="EMBL/GenBank/DDBJ databases">
        <authorList>
            <person name="Shen W."/>
            <person name="Cai J."/>
        </authorList>
    </citation>
    <scope>NUCLEOTIDE SEQUENCE</scope>
    <source>
        <strain evidence="2">P33-2</strain>
    </source>
</reference>
<gene>
    <name evidence="2" type="ORF">P7D43_23380</name>
</gene>
<evidence type="ECO:0000256" key="1">
    <source>
        <dbReference type="SAM" id="Phobius"/>
    </source>
</evidence>
<sequence length="175" mass="19692">MLHSLRKIGFSWEYFLIGLLFVIASLVSFNNPDSSLKAVVYVFAIAAVLKGIFELFFRRKLHEFTNQKSTLLMILGIFDLLIGVFLLFNTNAGLLALPYIFAIWFIVDSIMGLVGADIYKVNGSSYYWFILIVNIIGIIVGIMLLFNPIVSAFTLAFLVGFYLMMIGISLIAYAF</sequence>
<keyword evidence="1" id="KW-0472">Membrane</keyword>
<name>A0AAW8S4C7_ENTAV</name>
<evidence type="ECO:0000313" key="3">
    <source>
        <dbReference type="Proteomes" id="UP001260773"/>
    </source>
</evidence>
<feature type="transmembrane region" description="Helical" evidence="1">
    <location>
        <begin position="94"/>
        <end position="114"/>
    </location>
</feature>
<feature type="transmembrane region" description="Helical" evidence="1">
    <location>
        <begin position="152"/>
        <end position="174"/>
    </location>
</feature>
<evidence type="ECO:0000313" key="2">
    <source>
        <dbReference type="EMBL" id="MDT2405291.1"/>
    </source>
</evidence>